<comment type="similarity">
    <text evidence="4">Belongs to the flavoredoxin family.</text>
</comment>
<dbReference type="SUPFAM" id="SSF50475">
    <property type="entry name" value="FMN-binding split barrel"/>
    <property type="match status" value="1"/>
</dbReference>
<dbReference type="PANTHER" id="PTHR33798:SF5">
    <property type="entry name" value="FLAVIN REDUCTASE LIKE DOMAIN-CONTAINING PROTEIN"/>
    <property type="match status" value="1"/>
</dbReference>
<keyword evidence="2" id="KW-0285">Flavoprotein</keyword>
<dbReference type="SMART" id="SM00903">
    <property type="entry name" value="Flavin_Reduct"/>
    <property type="match status" value="1"/>
</dbReference>
<dbReference type="STRING" id="1552123.EP57_09800"/>
<feature type="domain" description="Flavin reductase like" evidence="5">
    <location>
        <begin position="20"/>
        <end position="177"/>
    </location>
</feature>
<dbReference type="OrthoDB" id="9794638at2"/>
<dbReference type="GO" id="GO:0010181">
    <property type="term" value="F:FMN binding"/>
    <property type="evidence" value="ECO:0007669"/>
    <property type="project" value="InterPro"/>
</dbReference>
<gene>
    <name evidence="6" type="ORF">EP57_09800</name>
</gene>
<keyword evidence="7" id="KW-1185">Reference proteome</keyword>
<dbReference type="AlphaFoldDB" id="A0A099W4Z8"/>
<evidence type="ECO:0000313" key="6">
    <source>
        <dbReference type="EMBL" id="KGL40839.1"/>
    </source>
</evidence>
<dbReference type="eggNOG" id="COG1853">
    <property type="taxonomic scope" value="Bacteria"/>
</dbReference>
<dbReference type="EMBL" id="JNFA01000023">
    <property type="protein sequence ID" value="KGL40839.1"/>
    <property type="molecule type" value="Genomic_DNA"/>
</dbReference>
<dbReference type="GeneID" id="58717666"/>
<sequence>MIAFDAATLDAKDHYKFLSGAIIPRPIAFVTTVSEDGILNAAPFSFFNVVSSNPPIVSLAIQRDGGMMKDTARNVLATGELVIHLVDEALTEDMNATAARLAPNDNELLRTKLTITPSVSVKTPAIQEAKIRMEAKLFQHIPIPNEAGEVVTDLILAKVSYYVFDNTVFDEEKHYIDAAKMAPVARLAGNDYAKLGDVFTVTRPN</sequence>
<dbReference type="Pfam" id="PF01613">
    <property type="entry name" value="Flavin_Reduct"/>
    <property type="match status" value="1"/>
</dbReference>
<reference evidence="6 7" key="1">
    <citation type="submission" date="2014-05" db="EMBL/GenBank/DDBJ databases">
        <title>Novel Listeriaceae from food processing environments.</title>
        <authorList>
            <person name="den Bakker H.C."/>
        </authorList>
    </citation>
    <scope>NUCLEOTIDE SEQUENCE [LARGE SCALE GENOMIC DNA]</scope>
    <source>
        <strain evidence="6 7">FSL A5-0281</strain>
    </source>
</reference>
<protein>
    <recommendedName>
        <fullName evidence="5">Flavin reductase like domain-containing protein</fullName>
    </recommendedName>
</protein>
<evidence type="ECO:0000313" key="7">
    <source>
        <dbReference type="Proteomes" id="UP000029844"/>
    </source>
</evidence>
<dbReference type="InterPro" id="IPR002563">
    <property type="entry name" value="Flavin_Rdtase-like_dom"/>
</dbReference>
<evidence type="ECO:0000256" key="1">
    <source>
        <dbReference type="ARBA" id="ARBA00001917"/>
    </source>
</evidence>
<dbReference type="RefSeq" id="WP_036086122.1">
    <property type="nucleotide sequence ID" value="NZ_CBCSHQ010000004.1"/>
</dbReference>
<evidence type="ECO:0000256" key="4">
    <source>
        <dbReference type="ARBA" id="ARBA00038054"/>
    </source>
</evidence>
<dbReference type="PANTHER" id="PTHR33798">
    <property type="entry name" value="FLAVOPROTEIN OXYGENASE"/>
    <property type="match status" value="1"/>
</dbReference>
<name>A0A099W4Z8_9LIST</name>
<dbReference type="Proteomes" id="UP000029844">
    <property type="component" value="Unassembled WGS sequence"/>
</dbReference>
<evidence type="ECO:0000259" key="5">
    <source>
        <dbReference type="SMART" id="SM00903"/>
    </source>
</evidence>
<dbReference type="Gene3D" id="2.30.110.10">
    <property type="entry name" value="Electron Transport, Fmn-binding Protein, Chain A"/>
    <property type="match status" value="1"/>
</dbReference>
<dbReference type="InterPro" id="IPR012349">
    <property type="entry name" value="Split_barrel_FMN-bd"/>
</dbReference>
<keyword evidence="3" id="KW-0288">FMN</keyword>
<dbReference type="GO" id="GO:0016646">
    <property type="term" value="F:oxidoreductase activity, acting on the CH-NH group of donors, NAD or NADP as acceptor"/>
    <property type="evidence" value="ECO:0007669"/>
    <property type="project" value="UniProtKB-ARBA"/>
</dbReference>
<comment type="caution">
    <text evidence="6">The sequence shown here is derived from an EMBL/GenBank/DDBJ whole genome shotgun (WGS) entry which is preliminary data.</text>
</comment>
<accession>A0A099W4Z8</accession>
<organism evidence="6 7">
    <name type="scientific">Listeria booriae</name>
    <dbReference type="NCBI Taxonomy" id="1552123"/>
    <lineage>
        <taxon>Bacteria</taxon>
        <taxon>Bacillati</taxon>
        <taxon>Bacillota</taxon>
        <taxon>Bacilli</taxon>
        <taxon>Bacillales</taxon>
        <taxon>Listeriaceae</taxon>
        <taxon>Listeria</taxon>
    </lineage>
</organism>
<evidence type="ECO:0000256" key="3">
    <source>
        <dbReference type="ARBA" id="ARBA00022643"/>
    </source>
</evidence>
<proteinExistence type="inferred from homology"/>
<evidence type="ECO:0000256" key="2">
    <source>
        <dbReference type="ARBA" id="ARBA00022630"/>
    </source>
</evidence>
<comment type="cofactor">
    <cofactor evidence="1">
        <name>FMN</name>
        <dbReference type="ChEBI" id="CHEBI:58210"/>
    </cofactor>
</comment>